<accession>A0A6J7J2Y5</accession>
<protein>
    <submittedName>
        <fullName evidence="2">Unannotated protein</fullName>
    </submittedName>
</protein>
<sequence>MLPQVTEVVATGADDVTLTLTDGTSVLWGSAADAARKGQVLAAVLDQLAAGTLDPATQIDVSSPEEVVLR</sequence>
<evidence type="ECO:0000259" key="1">
    <source>
        <dbReference type="Pfam" id="PF03799"/>
    </source>
</evidence>
<name>A0A6J7J2Y5_9ZZZZ</name>
<dbReference type="EMBL" id="CAFBMQ010000473">
    <property type="protein sequence ID" value="CAB4936987.1"/>
    <property type="molecule type" value="Genomic_DNA"/>
</dbReference>
<evidence type="ECO:0000313" key="2">
    <source>
        <dbReference type="EMBL" id="CAB4936987.1"/>
    </source>
</evidence>
<dbReference type="InterPro" id="IPR005548">
    <property type="entry name" value="Cell_div_FtsQ/DivIB_C"/>
</dbReference>
<gene>
    <name evidence="2" type="ORF">UFOPK3609_02270</name>
</gene>
<feature type="domain" description="Cell division protein FtsQ/DivIB C-terminal" evidence="1">
    <location>
        <begin position="4"/>
        <end position="60"/>
    </location>
</feature>
<reference evidence="2" key="1">
    <citation type="submission" date="2020-05" db="EMBL/GenBank/DDBJ databases">
        <authorList>
            <person name="Chiriac C."/>
            <person name="Salcher M."/>
            <person name="Ghai R."/>
            <person name="Kavagutti S V."/>
        </authorList>
    </citation>
    <scope>NUCLEOTIDE SEQUENCE</scope>
</reference>
<dbReference type="GO" id="GO:0051301">
    <property type="term" value="P:cell division"/>
    <property type="evidence" value="ECO:0007669"/>
    <property type="project" value="UniProtKB-KW"/>
</dbReference>
<organism evidence="2">
    <name type="scientific">freshwater metagenome</name>
    <dbReference type="NCBI Taxonomy" id="449393"/>
    <lineage>
        <taxon>unclassified sequences</taxon>
        <taxon>metagenomes</taxon>
        <taxon>ecological metagenomes</taxon>
    </lineage>
</organism>
<dbReference type="Pfam" id="PF03799">
    <property type="entry name" value="FtsQ_DivIB_C"/>
    <property type="match status" value="1"/>
</dbReference>
<proteinExistence type="predicted"/>
<dbReference type="AlphaFoldDB" id="A0A6J7J2Y5"/>